<gene>
    <name evidence="3" type="primary">LOC102808510</name>
</gene>
<evidence type="ECO:0000256" key="1">
    <source>
        <dbReference type="SAM" id="SignalP"/>
    </source>
</evidence>
<accession>A0ABM0LXC1</accession>
<dbReference type="GeneID" id="102808510"/>
<name>A0ABM0LXC1_SACKO</name>
<dbReference type="Proteomes" id="UP000694865">
    <property type="component" value="Unplaced"/>
</dbReference>
<keyword evidence="1" id="KW-0732">Signal</keyword>
<reference evidence="3" key="1">
    <citation type="submission" date="2025-08" db="UniProtKB">
        <authorList>
            <consortium name="RefSeq"/>
        </authorList>
    </citation>
    <scope>IDENTIFICATION</scope>
    <source>
        <tissue evidence="3">Testes</tissue>
    </source>
</reference>
<dbReference type="RefSeq" id="XP_006812412.1">
    <property type="nucleotide sequence ID" value="XM_006812349.1"/>
</dbReference>
<evidence type="ECO:0000313" key="3">
    <source>
        <dbReference type="RefSeq" id="XP_006812412.1"/>
    </source>
</evidence>
<sequence>MSREALSVTLLCSFVVVLFVTQASDAYPTRRMYLTLRGLNRLMKNEERPKINELPNVVDKFIENSNDVDRIDRYLKPPGDLADALELDDGFEATPQKKGRCCMVLICNIGAPCEQSCQSCG</sequence>
<organism evidence="2 3">
    <name type="scientific">Saccoglossus kowalevskii</name>
    <name type="common">Acorn worm</name>
    <dbReference type="NCBI Taxonomy" id="10224"/>
    <lineage>
        <taxon>Eukaryota</taxon>
        <taxon>Metazoa</taxon>
        <taxon>Hemichordata</taxon>
        <taxon>Enteropneusta</taxon>
        <taxon>Harrimaniidae</taxon>
        <taxon>Saccoglossus</taxon>
    </lineage>
</organism>
<proteinExistence type="predicted"/>
<keyword evidence="2" id="KW-1185">Reference proteome</keyword>
<protein>
    <submittedName>
        <fullName evidence="3">Uncharacterized protein LOC102808510</fullName>
    </submittedName>
</protein>
<feature type="chain" id="PRO_5046489662" evidence="1">
    <location>
        <begin position="27"/>
        <end position="121"/>
    </location>
</feature>
<feature type="signal peptide" evidence="1">
    <location>
        <begin position="1"/>
        <end position="26"/>
    </location>
</feature>
<evidence type="ECO:0000313" key="2">
    <source>
        <dbReference type="Proteomes" id="UP000694865"/>
    </source>
</evidence>